<dbReference type="AlphaFoldDB" id="A0A1X7SX43"/>
<accession>A0A1X7SX43</accession>
<sequence>MDSGLVVMPGYTEIPANTRKVPLPPIPVEEE</sequence>
<protein>
    <submittedName>
        <fullName evidence="1">Uncharacterized protein</fullName>
    </submittedName>
</protein>
<evidence type="ECO:0000313" key="1">
    <source>
        <dbReference type="EnsemblMetazoa" id="Aqu2.1.06730_001"/>
    </source>
</evidence>
<dbReference type="InParanoid" id="A0A1X7SX43"/>
<reference evidence="1" key="1">
    <citation type="submission" date="2017-05" db="UniProtKB">
        <authorList>
            <consortium name="EnsemblMetazoa"/>
        </authorList>
    </citation>
    <scope>IDENTIFICATION</scope>
</reference>
<proteinExistence type="predicted"/>
<name>A0A1X7SX43_AMPQE</name>
<organism evidence="1">
    <name type="scientific">Amphimedon queenslandica</name>
    <name type="common">Sponge</name>
    <dbReference type="NCBI Taxonomy" id="400682"/>
    <lineage>
        <taxon>Eukaryota</taxon>
        <taxon>Metazoa</taxon>
        <taxon>Porifera</taxon>
        <taxon>Demospongiae</taxon>
        <taxon>Heteroscleromorpha</taxon>
        <taxon>Haplosclerida</taxon>
        <taxon>Niphatidae</taxon>
        <taxon>Amphimedon</taxon>
    </lineage>
</organism>
<dbReference type="EnsemblMetazoa" id="Aqu2.1.06730_001">
    <property type="protein sequence ID" value="Aqu2.1.06730_001"/>
    <property type="gene ID" value="Aqu2.1.06730"/>
</dbReference>